<dbReference type="InterPro" id="IPR036249">
    <property type="entry name" value="Thioredoxin-like_sf"/>
</dbReference>
<proteinExistence type="predicted"/>
<sequence>MKKTLLVLSLFFLFIVTMTGHGFAATQVQDSTGTDDLVFTEVGSAQDSAVNNIVKDTVKKDTIAQSASIDQAKDKPATAVVSDEANHKKTLWQTFIAGLVGGFLAFLMPCIFPMVPLTISYFTKRAGSKNKGIGQAIIYGLSIIVIYVAFGLLITVLFGSAGLNALSSSGLFNFFFFILLVVFAISFFGAFEITLPSSFVNKIDNKADNSKGLGGIFFMAASLALVSFSCTGPIIGTLLVDASSKGELLAPAVGMFGFSLALALPFTLSAIFPGFLSSMPKSGGWLNSVKVCLGFLELALALKFLSAADLVWHWEWFDREVFLVLWIVIFFLMGIYLLGKLKFSHDSDLPYVSVPRLFLAILSFSFAIYMVPGLWGAPVSVLSGLAPPMNTQDFILNGNGSSQSKVDTEFPSKVKYDDVFKKPIGFTPFFDLEEGLAYAKKVNKPVMIDFTGWACVNCRKMEDKVWIDAEVGRIINEYVLIQLYVDERKIKMPKEKVHYSEILRTTTDDLGKWNGDFQATKYGSNSQPFYVLAGHDLIPLVKPQGAIFDAKEYAAYLQSGLDKFKQAEKPNE</sequence>
<gene>
    <name evidence="9" type="ORF">WAE58_16495</name>
</gene>
<evidence type="ECO:0000256" key="1">
    <source>
        <dbReference type="ARBA" id="ARBA00004141"/>
    </source>
</evidence>
<keyword evidence="7" id="KW-0732">Signal</keyword>
<comment type="caution">
    <text evidence="9">The sequence shown here is derived from an EMBL/GenBank/DDBJ whole genome shotgun (WGS) entry which is preliminary data.</text>
</comment>
<comment type="subcellular location">
    <subcellularLocation>
        <location evidence="1">Membrane</location>
        <topology evidence="1">Multi-pass membrane protein</topology>
    </subcellularLocation>
</comment>
<keyword evidence="10" id="KW-1185">Reference proteome</keyword>
<dbReference type="RefSeq" id="WP_172662359.1">
    <property type="nucleotide sequence ID" value="NZ_CBFGNQ010000023.1"/>
</dbReference>
<keyword evidence="4 6" id="KW-1133">Transmembrane helix</keyword>
<feature type="transmembrane region" description="Helical" evidence="6">
    <location>
        <begin position="322"/>
        <end position="339"/>
    </location>
</feature>
<dbReference type="Gene3D" id="3.40.30.10">
    <property type="entry name" value="Glutaredoxin"/>
    <property type="match status" value="1"/>
</dbReference>
<keyword evidence="3" id="KW-0201">Cytochrome c-type biogenesis</keyword>
<dbReference type="InterPro" id="IPR003834">
    <property type="entry name" value="Cyt_c_assmbl_TM_dom"/>
</dbReference>
<reference evidence="9 10" key="1">
    <citation type="submission" date="2024-03" db="EMBL/GenBank/DDBJ databases">
        <title>Sequence of Lycoming College Course Isolates.</title>
        <authorList>
            <person name="Plotts O."/>
            <person name="Newman J."/>
        </authorList>
    </citation>
    <scope>NUCLEOTIDE SEQUENCE [LARGE SCALE GENOMIC DNA]</scope>
    <source>
        <strain evidence="9 10">CJB-3</strain>
    </source>
</reference>
<dbReference type="SUPFAM" id="SSF52833">
    <property type="entry name" value="Thioredoxin-like"/>
    <property type="match status" value="1"/>
</dbReference>
<organism evidence="9 10">
    <name type="scientific">Pedobacter panaciterrae</name>
    <dbReference type="NCBI Taxonomy" id="363849"/>
    <lineage>
        <taxon>Bacteria</taxon>
        <taxon>Pseudomonadati</taxon>
        <taxon>Bacteroidota</taxon>
        <taxon>Sphingobacteriia</taxon>
        <taxon>Sphingobacteriales</taxon>
        <taxon>Sphingobacteriaceae</taxon>
        <taxon>Pedobacter</taxon>
    </lineage>
</organism>
<dbReference type="PANTHER" id="PTHR32234:SF0">
    <property type="entry name" value="THIOL:DISULFIDE INTERCHANGE PROTEIN DSBD"/>
    <property type="match status" value="1"/>
</dbReference>
<feature type="transmembrane region" description="Helical" evidence="6">
    <location>
        <begin position="171"/>
        <end position="191"/>
    </location>
</feature>
<dbReference type="Pfam" id="PF02683">
    <property type="entry name" value="DsbD_TM"/>
    <property type="match status" value="1"/>
</dbReference>
<accession>A0ABU8NP63</accession>
<dbReference type="Proteomes" id="UP001378956">
    <property type="component" value="Unassembled WGS sequence"/>
</dbReference>
<evidence type="ECO:0000256" key="7">
    <source>
        <dbReference type="SAM" id="SignalP"/>
    </source>
</evidence>
<name>A0ABU8NP63_9SPHI</name>
<evidence type="ECO:0000256" key="3">
    <source>
        <dbReference type="ARBA" id="ARBA00022748"/>
    </source>
</evidence>
<feature type="transmembrane region" description="Helical" evidence="6">
    <location>
        <begin position="351"/>
        <end position="375"/>
    </location>
</feature>
<protein>
    <submittedName>
        <fullName evidence="9">Cytochrome c biogenesis protein CcdA</fullName>
    </submittedName>
</protein>
<dbReference type="EMBL" id="JBBEUB010000005">
    <property type="protein sequence ID" value="MEJ2904046.1"/>
    <property type="molecule type" value="Genomic_DNA"/>
</dbReference>
<dbReference type="PANTHER" id="PTHR32234">
    <property type="entry name" value="THIOL:DISULFIDE INTERCHANGE PROTEIN DSBD"/>
    <property type="match status" value="1"/>
</dbReference>
<evidence type="ECO:0000256" key="2">
    <source>
        <dbReference type="ARBA" id="ARBA00022692"/>
    </source>
</evidence>
<feature type="domain" description="Cytochrome C biogenesis protein transmembrane" evidence="8">
    <location>
        <begin position="92"/>
        <end position="306"/>
    </location>
</feature>
<evidence type="ECO:0000259" key="8">
    <source>
        <dbReference type="Pfam" id="PF02683"/>
    </source>
</evidence>
<feature type="transmembrane region" description="Helical" evidence="6">
    <location>
        <begin position="136"/>
        <end position="159"/>
    </location>
</feature>
<feature type="transmembrane region" description="Helical" evidence="6">
    <location>
        <begin position="248"/>
        <end position="272"/>
    </location>
</feature>
<feature type="transmembrane region" description="Helical" evidence="6">
    <location>
        <begin position="212"/>
        <end position="236"/>
    </location>
</feature>
<feature type="transmembrane region" description="Helical" evidence="6">
    <location>
        <begin position="91"/>
        <end position="115"/>
    </location>
</feature>
<evidence type="ECO:0000256" key="4">
    <source>
        <dbReference type="ARBA" id="ARBA00022989"/>
    </source>
</evidence>
<keyword evidence="2 6" id="KW-0812">Transmembrane</keyword>
<dbReference type="Pfam" id="PF13899">
    <property type="entry name" value="Thioredoxin_7"/>
    <property type="match status" value="1"/>
</dbReference>
<feature type="chain" id="PRO_5045333895" evidence="7">
    <location>
        <begin position="25"/>
        <end position="572"/>
    </location>
</feature>
<keyword evidence="5 6" id="KW-0472">Membrane</keyword>
<evidence type="ECO:0000313" key="10">
    <source>
        <dbReference type="Proteomes" id="UP001378956"/>
    </source>
</evidence>
<evidence type="ECO:0000256" key="6">
    <source>
        <dbReference type="SAM" id="Phobius"/>
    </source>
</evidence>
<feature type="transmembrane region" description="Helical" evidence="6">
    <location>
        <begin position="284"/>
        <end position="302"/>
    </location>
</feature>
<evidence type="ECO:0000256" key="5">
    <source>
        <dbReference type="ARBA" id="ARBA00023136"/>
    </source>
</evidence>
<feature type="signal peptide" evidence="7">
    <location>
        <begin position="1"/>
        <end position="24"/>
    </location>
</feature>
<evidence type="ECO:0000313" key="9">
    <source>
        <dbReference type="EMBL" id="MEJ2904046.1"/>
    </source>
</evidence>